<name>A0A177TY60_9BASI</name>
<comment type="caution">
    <text evidence="1">The sequence shown here is derived from an EMBL/GenBank/DDBJ whole genome shotgun (WGS) entry which is preliminary data.</text>
</comment>
<reference evidence="1" key="1">
    <citation type="submission" date="2016-04" db="EMBL/GenBank/DDBJ databases">
        <authorList>
            <person name="Nguyen H.D."/>
            <person name="Samba Siva P."/>
            <person name="Cullis J."/>
            <person name="Levesque C.A."/>
            <person name="Hambleton S."/>
        </authorList>
    </citation>
    <scope>NUCLEOTIDE SEQUENCE</scope>
    <source>
        <strain evidence="1">DAOMC 236416</strain>
    </source>
</reference>
<evidence type="ECO:0000313" key="1">
    <source>
        <dbReference type="EMBL" id="KAE8259295.1"/>
    </source>
</evidence>
<accession>A0A177TY60</accession>
<evidence type="ECO:0000313" key="2">
    <source>
        <dbReference type="Proteomes" id="UP000077521"/>
    </source>
</evidence>
<reference evidence="1" key="2">
    <citation type="journal article" date="2019" name="IMA Fungus">
        <title>Genome sequencing and comparison of five Tilletia species to identify candidate genes for the detection of regulated species infecting wheat.</title>
        <authorList>
            <person name="Nguyen H.D.T."/>
            <person name="Sultana T."/>
            <person name="Kesanakurti P."/>
            <person name="Hambleton S."/>
        </authorList>
    </citation>
    <scope>NUCLEOTIDE SEQUENCE</scope>
    <source>
        <strain evidence="1">DAOMC 236416</strain>
    </source>
</reference>
<sequence>MRFALTASLSLLAFSALGFVTANPQELASRQAPNTIYSDYPLQQTAAINVTAWLVPITKTQASKLAGGRTLLPPKGLPAGFSLKKDQHLMLILAGYYSDIRQLNILSIPQLSLLHMYIPWVQAVATSQTPFLYHYQTYFDQIIPALVGNLLQSSNAKPAFFDPPHAAYKAIASDLSFNVDVGLLKNTIDGPGLTSPAFISTFQRSKSAAFSVEFMQSVMQQPFIRTGTKNTCTKQEFRFNETFANTFRVRGNLQTGADLTQSHFSFADAQGISGTAEWILPAEGSPCTEFA</sequence>
<dbReference type="Proteomes" id="UP000077521">
    <property type="component" value="Unassembled WGS sequence"/>
</dbReference>
<organism evidence="1 2">
    <name type="scientific">Tilletia indica</name>
    <dbReference type="NCBI Taxonomy" id="43049"/>
    <lineage>
        <taxon>Eukaryota</taxon>
        <taxon>Fungi</taxon>
        <taxon>Dikarya</taxon>
        <taxon>Basidiomycota</taxon>
        <taxon>Ustilaginomycotina</taxon>
        <taxon>Exobasidiomycetes</taxon>
        <taxon>Tilletiales</taxon>
        <taxon>Tilletiaceae</taxon>
        <taxon>Tilletia</taxon>
    </lineage>
</organism>
<dbReference type="AlphaFoldDB" id="A0A177TY60"/>
<dbReference type="EMBL" id="LWDF02000041">
    <property type="protein sequence ID" value="KAE8259295.1"/>
    <property type="molecule type" value="Genomic_DNA"/>
</dbReference>
<keyword evidence="2" id="KW-1185">Reference proteome</keyword>
<gene>
    <name evidence="1" type="ORF">A4X13_0g1111</name>
</gene>
<proteinExistence type="predicted"/>
<protein>
    <submittedName>
        <fullName evidence="1">Uncharacterized protein</fullName>
    </submittedName>
</protein>